<protein>
    <submittedName>
        <fullName evidence="5">HAD-IA family hydrolase</fullName>
    </submittedName>
</protein>
<proteinExistence type="inferred from homology"/>
<keyword evidence="4" id="KW-0119">Carbohydrate metabolism</keyword>
<dbReference type="InterPro" id="IPR023214">
    <property type="entry name" value="HAD_sf"/>
</dbReference>
<evidence type="ECO:0000313" key="6">
    <source>
        <dbReference type="Proteomes" id="UP000432015"/>
    </source>
</evidence>
<dbReference type="InterPro" id="IPR036412">
    <property type="entry name" value="HAD-like_sf"/>
</dbReference>
<keyword evidence="5" id="KW-0378">Hydrolase</keyword>
<reference evidence="5 6" key="1">
    <citation type="submission" date="2019-11" db="EMBL/GenBank/DDBJ databases">
        <authorList>
            <person name="Cao P."/>
        </authorList>
    </citation>
    <scope>NUCLEOTIDE SEQUENCE [LARGE SCALE GENOMIC DNA]</scope>
    <source>
        <strain evidence="5 6">NEAU-AAG5</strain>
    </source>
</reference>
<dbReference type="InterPro" id="IPR006439">
    <property type="entry name" value="HAD-SF_hydro_IA"/>
</dbReference>
<dbReference type="Gene3D" id="3.40.50.1000">
    <property type="entry name" value="HAD superfamily/HAD-like"/>
    <property type="match status" value="1"/>
</dbReference>
<evidence type="ECO:0000256" key="4">
    <source>
        <dbReference type="ARBA" id="ARBA00023277"/>
    </source>
</evidence>
<dbReference type="GO" id="GO:0016787">
    <property type="term" value="F:hydrolase activity"/>
    <property type="evidence" value="ECO:0007669"/>
    <property type="project" value="UniProtKB-KW"/>
</dbReference>
<keyword evidence="3" id="KW-0460">Magnesium</keyword>
<dbReference type="AlphaFoldDB" id="A0A7K1KVF2"/>
<evidence type="ECO:0000313" key="5">
    <source>
        <dbReference type="EMBL" id="MUN36161.1"/>
    </source>
</evidence>
<dbReference type="EMBL" id="WOFH01000002">
    <property type="protein sequence ID" value="MUN36161.1"/>
    <property type="molecule type" value="Genomic_DNA"/>
</dbReference>
<accession>A0A7K1KVF2</accession>
<comment type="similarity">
    <text evidence="1">Belongs to the HAD-like hydrolase superfamily. CbbY/CbbZ/Gph/YieH family.</text>
</comment>
<keyword evidence="2" id="KW-0479">Metal-binding</keyword>
<evidence type="ECO:0000256" key="2">
    <source>
        <dbReference type="ARBA" id="ARBA00022723"/>
    </source>
</evidence>
<evidence type="ECO:0000256" key="3">
    <source>
        <dbReference type="ARBA" id="ARBA00022842"/>
    </source>
</evidence>
<dbReference type="PANTHER" id="PTHR46193">
    <property type="entry name" value="6-PHOSPHOGLUCONATE PHOSPHATASE"/>
    <property type="match status" value="1"/>
</dbReference>
<dbReference type="GO" id="GO:0046872">
    <property type="term" value="F:metal ion binding"/>
    <property type="evidence" value="ECO:0007669"/>
    <property type="project" value="UniProtKB-KW"/>
</dbReference>
<dbReference type="PANTHER" id="PTHR46193:SF18">
    <property type="entry name" value="HEXITOL PHOSPHATASE B"/>
    <property type="match status" value="1"/>
</dbReference>
<keyword evidence="6" id="KW-1185">Reference proteome</keyword>
<dbReference type="InterPro" id="IPR051600">
    <property type="entry name" value="Beta-PGM-like"/>
</dbReference>
<gene>
    <name evidence="5" type="ORF">GNZ18_06065</name>
</gene>
<dbReference type="RefSeq" id="WP_156215136.1">
    <property type="nucleotide sequence ID" value="NZ_WOFH01000002.1"/>
</dbReference>
<dbReference type="NCBIfam" id="TIGR01509">
    <property type="entry name" value="HAD-SF-IA-v3"/>
    <property type="match status" value="1"/>
</dbReference>
<name>A0A7K1KVF2_9ACTN</name>
<sequence length="200" mass="21038">MPPAIMFALQGVLVFHVDARRRSLAKVVSRLDLLKEGGRRTFLGPRPSGRPETPSRAFQRLGGEELRRCPGGAELVIALCGQGYRLALVAEEPAPEAAAALRFLGLDDAFDLILTADDVPRGRPSPVAHRAAARLLAHHPRACVAVENTPAGVAAAKAAGMRCVAVASTHGEADLGQADMVVGDVSDLLPSSFVRLIGRA</sequence>
<dbReference type="Proteomes" id="UP000432015">
    <property type="component" value="Unassembled WGS sequence"/>
</dbReference>
<comment type="caution">
    <text evidence="5">The sequence shown here is derived from an EMBL/GenBank/DDBJ whole genome shotgun (WGS) entry which is preliminary data.</text>
</comment>
<evidence type="ECO:0000256" key="1">
    <source>
        <dbReference type="ARBA" id="ARBA00006171"/>
    </source>
</evidence>
<dbReference type="SUPFAM" id="SSF56784">
    <property type="entry name" value="HAD-like"/>
    <property type="match status" value="1"/>
</dbReference>
<organism evidence="5 6">
    <name type="scientific">Actinomadura litoris</name>
    <dbReference type="NCBI Taxonomy" id="2678616"/>
    <lineage>
        <taxon>Bacteria</taxon>
        <taxon>Bacillati</taxon>
        <taxon>Actinomycetota</taxon>
        <taxon>Actinomycetes</taxon>
        <taxon>Streptosporangiales</taxon>
        <taxon>Thermomonosporaceae</taxon>
        <taxon>Actinomadura</taxon>
    </lineage>
</organism>
<dbReference type="Pfam" id="PF00702">
    <property type="entry name" value="Hydrolase"/>
    <property type="match status" value="1"/>
</dbReference>